<evidence type="ECO:0000256" key="3">
    <source>
        <dbReference type="PROSITE-ProRule" id="PRU00284"/>
    </source>
</evidence>
<dbReference type="PROSITE" id="PS50111">
    <property type="entry name" value="CHEMOTAXIS_TRANSDUC_2"/>
    <property type="match status" value="1"/>
</dbReference>
<gene>
    <name evidence="8" type="ORF">HD841_000776</name>
</gene>
<keyword evidence="5" id="KW-1133">Transmembrane helix</keyword>
<evidence type="ECO:0000259" key="6">
    <source>
        <dbReference type="PROSITE" id="PS50111"/>
    </source>
</evidence>
<dbReference type="RefSeq" id="WP_179507531.1">
    <property type="nucleotide sequence ID" value="NZ_JACCBY010000001.1"/>
</dbReference>
<evidence type="ECO:0000313" key="8">
    <source>
        <dbReference type="EMBL" id="NYD89007.1"/>
    </source>
</evidence>
<name>A0A7Y9FL23_9SPHN</name>
<evidence type="ECO:0000313" key="9">
    <source>
        <dbReference type="Proteomes" id="UP000517753"/>
    </source>
</evidence>
<feature type="transmembrane region" description="Helical" evidence="5">
    <location>
        <begin position="186"/>
        <end position="207"/>
    </location>
</feature>
<dbReference type="SUPFAM" id="SSF58104">
    <property type="entry name" value="Methyl-accepting chemotaxis protein (MCP) signaling domain"/>
    <property type="match status" value="1"/>
</dbReference>
<reference evidence="8 9" key="1">
    <citation type="submission" date="2020-07" db="EMBL/GenBank/DDBJ databases">
        <authorList>
            <person name="Partida-Martinez L."/>
            <person name="Huntemann M."/>
            <person name="Clum A."/>
            <person name="Wang J."/>
            <person name="Palaniappan K."/>
            <person name="Ritter S."/>
            <person name="Chen I.-M."/>
            <person name="Stamatis D."/>
            <person name="Reddy T."/>
            <person name="O'Malley R."/>
            <person name="Daum C."/>
            <person name="Shapiro N."/>
            <person name="Ivanova N."/>
            <person name="Kyrpides N."/>
            <person name="Woyke T."/>
        </authorList>
    </citation>
    <scope>NUCLEOTIDE SEQUENCE [LARGE SCALE GENOMIC DNA]</scope>
    <source>
        <strain evidence="8 9">AS2.3</strain>
    </source>
</reference>
<dbReference type="Pfam" id="PF00015">
    <property type="entry name" value="MCPsignal"/>
    <property type="match status" value="1"/>
</dbReference>
<feature type="domain" description="HAMP" evidence="7">
    <location>
        <begin position="216"/>
        <end position="262"/>
    </location>
</feature>
<comment type="similarity">
    <text evidence="2">Belongs to the methyl-accepting chemotaxis (MCP) protein family.</text>
</comment>
<dbReference type="SMART" id="SM00283">
    <property type="entry name" value="MA"/>
    <property type="match status" value="1"/>
</dbReference>
<keyword evidence="3" id="KW-0807">Transducer</keyword>
<dbReference type="GO" id="GO:0006935">
    <property type="term" value="P:chemotaxis"/>
    <property type="evidence" value="ECO:0007669"/>
    <property type="project" value="UniProtKB-KW"/>
</dbReference>
<dbReference type="GO" id="GO:0007165">
    <property type="term" value="P:signal transduction"/>
    <property type="evidence" value="ECO:0007669"/>
    <property type="project" value="UniProtKB-KW"/>
</dbReference>
<dbReference type="PROSITE" id="PS50885">
    <property type="entry name" value="HAMP"/>
    <property type="match status" value="1"/>
</dbReference>
<evidence type="ECO:0000256" key="1">
    <source>
        <dbReference type="ARBA" id="ARBA00022500"/>
    </source>
</evidence>
<evidence type="ECO:0000259" key="7">
    <source>
        <dbReference type="PROSITE" id="PS50885"/>
    </source>
</evidence>
<keyword evidence="1" id="KW-0145">Chemotaxis</keyword>
<dbReference type="PANTHER" id="PTHR43531:SF11">
    <property type="entry name" value="METHYL-ACCEPTING CHEMOTAXIS PROTEIN 3"/>
    <property type="match status" value="1"/>
</dbReference>
<proteinExistence type="inferred from homology"/>
<keyword evidence="5" id="KW-0812">Transmembrane</keyword>
<evidence type="ECO:0000256" key="2">
    <source>
        <dbReference type="ARBA" id="ARBA00029447"/>
    </source>
</evidence>
<dbReference type="Proteomes" id="UP000517753">
    <property type="component" value="Unassembled WGS sequence"/>
</dbReference>
<dbReference type="InterPro" id="IPR004089">
    <property type="entry name" value="MCPsignal_dom"/>
</dbReference>
<evidence type="ECO:0000256" key="4">
    <source>
        <dbReference type="SAM" id="Coils"/>
    </source>
</evidence>
<sequence>MPLRRFNIRVLAPLVGAILLLWLLAGVTYREDRAVEAANVAALEAQERVLAVAEVRSVSRSLQRDALNLITETDPAERAIIVKKFDDRSAQMREMLRHLEDTKARHILPEDYFRLSHTVIAALGEVAAQANAGNREAALNHLRKAVRPAERAASKVADAQIDTMNAEVAALRHTAAVAQRAANRTLLVAVIFLSLLAVAVGALTEMIRREQARLIVRNIGSGLHKLAGGDLTARIDAALVGDFSKLKSDFNHAAEALGTALATVRRSATDIAAGAEELLQSSNDLSDRTERQAASLEETAGALQQLSGALNDSASNAVEVRKVIKDAHLDAEQSGNLLKEAMTAIHRLEEFSNEIAEILLVIDRIAFQTNLLALNAGVEAARAGEAGKGFAVVAQEVRALAGRSAEAAMDVKRRIGRSSEQIGLSVRSVGNVEGALGRLIDRVGSVATLSVNIAENIEQQSLALQQITSAVAELDSVTQQNAAVAEEESAAARKLVTETQMMTGQIEQFRFAEWDAANDLRPDLDRPARVVWPQRAVVTALKQRLPGASDRAAG</sequence>
<keyword evidence="4" id="KW-0175">Coiled coil</keyword>
<keyword evidence="9" id="KW-1185">Reference proteome</keyword>
<dbReference type="InterPro" id="IPR003660">
    <property type="entry name" value="HAMP_dom"/>
</dbReference>
<accession>A0A7Y9FL23</accession>
<dbReference type="GO" id="GO:0016020">
    <property type="term" value="C:membrane"/>
    <property type="evidence" value="ECO:0007669"/>
    <property type="project" value="InterPro"/>
</dbReference>
<reference evidence="8 9" key="2">
    <citation type="submission" date="2020-08" db="EMBL/GenBank/DDBJ databases">
        <title>The Agave Microbiome: Exploring the role of microbial communities in plant adaptations to desert environments.</title>
        <authorList>
            <person name="Partida-Martinez L.P."/>
        </authorList>
    </citation>
    <scope>NUCLEOTIDE SEQUENCE [LARGE SCALE GENOMIC DNA]</scope>
    <source>
        <strain evidence="8 9">AS2.3</strain>
    </source>
</reference>
<dbReference type="InterPro" id="IPR051310">
    <property type="entry name" value="MCP_chemotaxis"/>
</dbReference>
<dbReference type="AlphaFoldDB" id="A0A7Y9FL23"/>
<dbReference type="EMBL" id="JACCBY010000001">
    <property type="protein sequence ID" value="NYD89007.1"/>
    <property type="molecule type" value="Genomic_DNA"/>
</dbReference>
<evidence type="ECO:0000256" key="5">
    <source>
        <dbReference type="SAM" id="Phobius"/>
    </source>
</evidence>
<keyword evidence="5" id="KW-0472">Membrane</keyword>
<comment type="caution">
    <text evidence="8">The sequence shown here is derived from an EMBL/GenBank/DDBJ whole genome shotgun (WGS) entry which is preliminary data.</text>
</comment>
<dbReference type="PANTHER" id="PTHR43531">
    <property type="entry name" value="PROTEIN ICFG"/>
    <property type="match status" value="1"/>
</dbReference>
<dbReference type="Gene3D" id="1.10.287.950">
    <property type="entry name" value="Methyl-accepting chemotaxis protein"/>
    <property type="match status" value="1"/>
</dbReference>
<feature type="domain" description="Methyl-accepting transducer" evidence="6">
    <location>
        <begin position="267"/>
        <end position="496"/>
    </location>
</feature>
<protein>
    <submittedName>
        <fullName evidence="8">Methyl-accepting chemotaxis protein</fullName>
    </submittedName>
</protein>
<feature type="coiled-coil region" evidence="4">
    <location>
        <begin position="279"/>
        <end position="306"/>
    </location>
</feature>
<organism evidence="8 9">
    <name type="scientific">Sphingomonas melonis</name>
    <dbReference type="NCBI Taxonomy" id="152682"/>
    <lineage>
        <taxon>Bacteria</taxon>
        <taxon>Pseudomonadati</taxon>
        <taxon>Pseudomonadota</taxon>
        <taxon>Alphaproteobacteria</taxon>
        <taxon>Sphingomonadales</taxon>
        <taxon>Sphingomonadaceae</taxon>
        <taxon>Sphingomonas</taxon>
    </lineage>
</organism>